<accession>A0ABW7WX90</accession>
<keyword evidence="2" id="KW-1185">Reference proteome</keyword>
<gene>
    <name evidence="1" type="ORF">ACH49W_08795</name>
</gene>
<evidence type="ECO:0000313" key="1">
    <source>
        <dbReference type="EMBL" id="MFI2473462.1"/>
    </source>
</evidence>
<sequence length="344" mass="38528">MNHNTKARYAELELQYRPQVVDGLRRTGMSYREIARTLEISARKVEAVLGEAAALRASGHSHAEIGRIVGLPRTTVQDMLREPKRASLTGRKTAAVAALVEMHGMQIDVLAHFLDTGRNHTYVLVAELEWAKLVRPLQQVQPGAKWVVPTRDSAARYLGWRPKDWTPPLMYANHYRAVAQARIMLVGSDPARWISERRLRHDAEQAVRDGVVSTGRAPLAGRPHVHDGRFLRHTRDGRQWWAVEVELTRKTREAMDLALRGAIRAARDAEPDPCLGVLYLCRSAAVIDGVHAAADRLSAEFVSLDMDLVVQDFDDQWTEFLAGLNAKKAAQTARRGLHVTRKAS</sequence>
<reference evidence="1 2" key="1">
    <citation type="submission" date="2024-10" db="EMBL/GenBank/DDBJ databases">
        <title>The Natural Products Discovery Center: Release of the First 8490 Sequenced Strains for Exploring Actinobacteria Biosynthetic Diversity.</title>
        <authorList>
            <person name="Kalkreuter E."/>
            <person name="Kautsar S.A."/>
            <person name="Yang D."/>
            <person name="Bader C.D."/>
            <person name="Teijaro C.N."/>
            <person name="Fluegel L."/>
            <person name="Davis C.M."/>
            <person name="Simpson J.R."/>
            <person name="Lauterbach L."/>
            <person name="Steele A.D."/>
            <person name="Gui C."/>
            <person name="Meng S."/>
            <person name="Li G."/>
            <person name="Viehrig K."/>
            <person name="Ye F."/>
            <person name="Su P."/>
            <person name="Kiefer A.F."/>
            <person name="Nichols A."/>
            <person name="Cepeda A.J."/>
            <person name="Yan W."/>
            <person name="Fan B."/>
            <person name="Jiang Y."/>
            <person name="Adhikari A."/>
            <person name="Zheng C.-J."/>
            <person name="Schuster L."/>
            <person name="Cowan T.M."/>
            <person name="Smanski M.J."/>
            <person name="Chevrette M.G."/>
            <person name="De Carvalho L.P.S."/>
            <person name="Shen B."/>
        </authorList>
    </citation>
    <scope>NUCLEOTIDE SEQUENCE [LARGE SCALE GENOMIC DNA]</scope>
    <source>
        <strain evidence="1 2">NPDC019275</strain>
    </source>
</reference>
<dbReference type="EMBL" id="JBIRYO010000004">
    <property type="protein sequence ID" value="MFI2473462.1"/>
    <property type="molecule type" value="Genomic_DNA"/>
</dbReference>
<evidence type="ECO:0000313" key="2">
    <source>
        <dbReference type="Proteomes" id="UP001611415"/>
    </source>
</evidence>
<protein>
    <submittedName>
        <fullName evidence="1">Uncharacterized protein</fullName>
    </submittedName>
</protein>
<organism evidence="1 2">
    <name type="scientific">Nocardia xishanensis</name>
    <dbReference type="NCBI Taxonomy" id="238964"/>
    <lineage>
        <taxon>Bacteria</taxon>
        <taxon>Bacillati</taxon>
        <taxon>Actinomycetota</taxon>
        <taxon>Actinomycetes</taxon>
        <taxon>Mycobacteriales</taxon>
        <taxon>Nocardiaceae</taxon>
        <taxon>Nocardia</taxon>
    </lineage>
</organism>
<comment type="caution">
    <text evidence="1">The sequence shown here is derived from an EMBL/GenBank/DDBJ whole genome shotgun (WGS) entry which is preliminary data.</text>
</comment>
<name>A0ABW7WX90_9NOCA</name>
<dbReference type="Proteomes" id="UP001611415">
    <property type="component" value="Unassembled WGS sequence"/>
</dbReference>
<dbReference type="RefSeq" id="WP_397092083.1">
    <property type="nucleotide sequence ID" value="NZ_JBIRYO010000004.1"/>
</dbReference>
<proteinExistence type="predicted"/>